<proteinExistence type="evidence at transcript level"/>
<dbReference type="Pfam" id="PF12483">
    <property type="entry name" value="GIDE"/>
    <property type="match status" value="1"/>
</dbReference>
<dbReference type="GO" id="GO:0016567">
    <property type="term" value="P:protein ubiquitination"/>
    <property type="evidence" value="ECO:0007669"/>
    <property type="project" value="InterPro"/>
</dbReference>
<evidence type="ECO:0000256" key="10">
    <source>
        <dbReference type="ARBA" id="ARBA00022833"/>
    </source>
</evidence>
<dbReference type="Gene3D" id="3.30.40.10">
    <property type="entry name" value="Zinc/RING finger domain, C3HC4 (zinc finger)"/>
    <property type="match status" value="1"/>
</dbReference>
<keyword evidence="10" id="KW-0862">Zinc</keyword>
<dbReference type="GO" id="GO:0061630">
    <property type="term" value="F:ubiquitin protein ligase activity"/>
    <property type="evidence" value="ECO:0007669"/>
    <property type="project" value="UniProtKB-EC"/>
</dbReference>
<reference evidence="17" key="1">
    <citation type="journal article" date="2012" name="Insect Biochem. Mol. Biol.">
        <title>Transcriptome and full-length cDNA resources for the mountain pine beetle, Dendroctonus ponderosae Hopkins, a major insect pest of pine forests.</title>
        <authorList>
            <person name="Keeling C.I."/>
            <person name="Henderson H."/>
            <person name="Li M."/>
            <person name="Yuen M."/>
            <person name="Clark E.L."/>
            <person name="Fraser J.D."/>
            <person name="Huber D.P."/>
            <person name="Liao N.Y."/>
            <person name="Roderick Docking T."/>
            <person name="Birol I."/>
            <person name="Chan S.K."/>
            <person name="Taylor G.A."/>
            <person name="Palmquist D."/>
            <person name="Jones S.J."/>
            <person name="Bohlmann J."/>
        </authorList>
    </citation>
    <scope>NUCLEOTIDE SEQUENCE</scope>
    <source>
        <tissue evidence="17">Whole emerged adults</tissue>
    </source>
</reference>
<accession>J3JV07</accession>
<dbReference type="EMBL" id="BT127072">
    <property type="protein sequence ID" value="AEE62034.1"/>
    <property type="molecule type" value="mRNA"/>
</dbReference>
<dbReference type="EnsemblMetazoa" id="XM_019911125.1">
    <property type="protein sequence ID" value="XP_019766684.1"/>
    <property type="gene ID" value="LOC109542072"/>
</dbReference>
<reference evidence="18" key="3">
    <citation type="submission" date="2024-08" db="UniProtKB">
        <authorList>
            <consortium name="EnsemblMetazoa"/>
        </authorList>
    </citation>
    <scope>IDENTIFICATION</scope>
</reference>
<evidence type="ECO:0000256" key="8">
    <source>
        <dbReference type="ARBA" id="ARBA00022786"/>
    </source>
</evidence>
<dbReference type="SMART" id="SM00184">
    <property type="entry name" value="RING"/>
    <property type="match status" value="1"/>
</dbReference>
<gene>
    <name evidence="18" type="primary">109542072</name>
</gene>
<dbReference type="Proteomes" id="UP000019118">
    <property type="component" value="Unassembled WGS sequence"/>
</dbReference>
<name>J3JV07_DENPD</name>
<evidence type="ECO:0000256" key="7">
    <source>
        <dbReference type="ARBA" id="ARBA00022771"/>
    </source>
</evidence>
<keyword evidence="6" id="KW-0479">Metal-binding</keyword>
<keyword evidence="9" id="KW-1000">Mitochondrion outer membrane</keyword>
<dbReference type="SUPFAM" id="SSF57850">
    <property type="entry name" value="RING/U-box"/>
    <property type="match status" value="1"/>
</dbReference>
<evidence type="ECO:0000256" key="15">
    <source>
        <dbReference type="SAM" id="Phobius"/>
    </source>
</evidence>
<keyword evidence="5 15" id="KW-0812">Transmembrane</keyword>
<dbReference type="GO" id="GO:0008270">
    <property type="term" value="F:zinc ion binding"/>
    <property type="evidence" value="ECO:0007669"/>
    <property type="project" value="UniProtKB-KW"/>
</dbReference>
<evidence type="ECO:0000313" key="18">
    <source>
        <dbReference type="EnsemblMetazoa" id="XP_019766684.1"/>
    </source>
</evidence>
<dbReference type="PANTHER" id="PTHR12183:SF32">
    <property type="entry name" value="MITOCHONDRIAL E3 UBIQUITIN PROTEIN LIGASE 1"/>
    <property type="match status" value="1"/>
</dbReference>
<evidence type="ECO:0000256" key="11">
    <source>
        <dbReference type="ARBA" id="ARBA00022989"/>
    </source>
</evidence>
<evidence type="ECO:0000256" key="12">
    <source>
        <dbReference type="ARBA" id="ARBA00023128"/>
    </source>
</evidence>
<feature type="domain" description="RING-type" evidence="16">
    <location>
        <begin position="291"/>
        <end position="327"/>
    </location>
</feature>
<evidence type="ECO:0000256" key="13">
    <source>
        <dbReference type="ARBA" id="ARBA00023136"/>
    </source>
</evidence>
<dbReference type="InterPro" id="IPR013083">
    <property type="entry name" value="Znf_RING/FYVE/PHD"/>
</dbReference>
<keyword evidence="19" id="KW-1185">Reference proteome</keyword>
<evidence type="ECO:0000313" key="17">
    <source>
        <dbReference type="EMBL" id="AEE62034.1"/>
    </source>
</evidence>
<dbReference type="KEGG" id="dpa:109542072"/>
<dbReference type="InterPro" id="IPR051652">
    <property type="entry name" value="MDM2_MDM4_MUL1"/>
</dbReference>
<keyword evidence="11 15" id="KW-1133">Transmembrane helix</keyword>
<evidence type="ECO:0000256" key="4">
    <source>
        <dbReference type="ARBA" id="ARBA00022679"/>
    </source>
</evidence>
<reference evidence="19" key="2">
    <citation type="journal article" date="2013" name="Genome Biol.">
        <title>Draft genome of the mountain pine beetle, Dendroctonus ponderosae Hopkins, a major forest pest.</title>
        <authorList>
            <person name="Keeling C.I."/>
            <person name="Yuen M.M."/>
            <person name="Liao N.Y."/>
            <person name="Docking T.R."/>
            <person name="Chan S.K."/>
            <person name="Taylor G.A."/>
            <person name="Palmquist D.L."/>
            <person name="Jackman S.D."/>
            <person name="Nguyen A."/>
            <person name="Li M."/>
            <person name="Henderson H."/>
            <person name="Janes J.K."/>
            <person name="Zhao Y."/>
            <person name="Pandoh P."/>
            <person name="Moore R."/>
            <person name="Sperling F.A."/>
            <person name="Huber D.P."/>
            <person name="Birol I."/>
            <person name="Jones S.J."/>
            <person name="Bohlmann J."/>
        </authorList>
    </citation>
    <scope>NUCLEOTIDE SEQUENCE</scope>
</reference>
<keyword evidence="4" id="KW-0808">Transferase</keyword>
<evidence type="ECO:0000256" key="6">
    <source>
        <dbReference type="ARBA" id="ARBA00022723"/>
    </source>
</evidence>
<dbReference type="EC" id="2.3.2.27" evidence="3"/>
<sequence>MDFIVEFIALGIDSVVLLTCLKQYYGKKKSAKIVSTTPTVTLDKKLKRVLANADAKLPYIAIRGAVKPIGVPIISSNNPNVSGVIQSLKIKEHVVQRSTSGFWSDSERTIQEVHNVIPFGLESKGVVVEVVDPLVAEYLDMDTISDTFHPTVPSMMDHIWGFFSGYRQRGIQSTEKMLREGTVMTGIGQLVFEQDGSFKLQPPTNGEPFYLTTMPVSSLLKKLEISKRNYGVVALICTAIGVVVAGIAVKKYLNKRKRLKDEENKKIHIEETRRKRRRQIRDPNNLFENVCAVCKSNPVEIILLPCGHVCLCEDCAEDITDQCPICRSNINTKSVAYVL</sequence>
<dbReference type="InterPro" id="IPR022170">
    <property type="entry name" value="MUL1-like"/>
</dbReference>
<evidence type="ECO:0000256" key="5">
    <source>
        <dbReference type="ARBA" id="ARBA00022692"/>
    </source>
</evidence>
<keyword evidence="8" id="KW-0833">Ubl conjugation pathway</keyword>
<dbReference type="OrthoDB" id="66726at2759"/>
<evidence type="ECO:0000256" key="3">
    <source>
        <dbReference type="ARBA" id="ARBA00012483"/>
    </source>
</evidence>
<evidence type="ECO:0000256" key="2">
    <source>
        <dbReference type="ARBA" id="ARBA00004374"/>
    </source>
</evidence>
<evidence type="ECO:0000256" key="9">
    <source>
        <dbReference type="ARBA" id="ARBA00022787"/>
    </source>
</evidence>
<comment type="catalytic activity">
    <reaction evidence="1">
        <text>S-ubiquitinyl-[E2 ubiquitin-conjugating enzyme]-L-cysteine + [acceptor protein]-L-lysine = [E2 ubiquitin-conjugating enzyme]-L-cysteine + N(6)-ubiquitinyl-[acceptor protein]-L-lysine.</text>
        <dbReference type="EC" id="2.3.2.27"/>
    </reaction>
</comment>
<dbReference type="HOGENOM" id="CLU_050604_1_0_1"/>
<evidence type="ECO:0000259" key="16">
    <source>
        <dbReference type="PROSITE" id="PS50089"/>
    </source>
</evidence>
<dbReference type="InterPro" id="IPR001841">
    <property type="entry name" value="Znf_RING"/>
</dbReference>
<dbReference type="PROSITE" id="PS50089">
    <property type="entry name" value="ZF_RING_2"/>
    <property type="match status" value="1"/>
</dbReference>
<evidence type="ECO:0000313" key="19">
    <source>
        <dbReference type="Proteomes" id="UP000019118"/>
    </source>
</evidence>
<feature type="transmembrane region" description="Helical" evidence="15">
    <location>
        <begin position="230"/>
        <end position="249"/>
    </location>
</feature>
<evidence type="ECO:0000256" key="14">
    <source>
        <dbReference type="PROSITE-ProRule" id="PRU00175"/>
    </source>
</evidence>
<keyword evidence="13 15" id="KW-0472">Membrane</keyword>
<dbReference type="PANTHER" id="PTHR12183">
    <property type="entry name" value="MITOCHONDRIAL UBIQUITIN LIGASE ACTIVATOR OF NFKB 1"/>
    <property type="match status" value="1"/>
</dbReference>
<organism evidence="17">
    <name type="scientific">Dendroctonus ponderosae</name>
    <name type="common">Mountain pine beetle</name>
    <dbReference type="NCBI Taxonomy" id="77166"/>
    <lineage>
        <taxon>Eukaryota</taxon>
        <taxon>Metazoa</taxon>
        <taxon>Ecdysozoa</taxon>
        <taxon>Arthropoda</taxon>
        <taxon>Hexapoda</taxon>
        <taxon>Insecta</taxon>
        <taxon>Pterygota</taxon>
        <taxon>Neoptera</taxon>
        <taxon>Endopterygota</taxon>
        <taxon>Coleoptera</taxon>
        <taxon>Polyphaga</taxon>
        <taxon>Cucujiformia</taxon>
        <taxon>Curculionidae</taxon>
        <taxon>Scolytinae</taxon>
        <taxon>Dendroctonus</taxon>
    </lineage>
</organism>
<dbReference type="AlphaFoldDB" id="J3JV07"/>
<keyword evidence="12" id="KW-0496">Mitochondrion</keyword>
<keyword evidence="7 14" id="KW-0863">Zinc-finger</keyword>
<dbReference type="CDD" id="cd16649">
    <property type="entry name" value="mRING-HC-C3HC5_CGRF1-like"/>
    <property type="match status" value="1"/>
</dbReference>
<dbReference type="GO" id="GO:0005741">
    <property type="term" value="C:mitochondrial outer membrane"/>
    <property type="evidence" value="ECO:0007669"/>
    <property type="project" value="UniProtKB-SubCell"/>
</dbReference>
<protein>
    <recommendedName>
        <fullName evidence="3">RING-type E3 ubiquitin transferase</fullName>
        <ecNumber evidence="3">2.3.2.27</ecNumber>
    </recommendedName>
</protein>
<dbReference type="Pfam" id="PF13920">
    <property type="entry name" value="zf-C3HC4_3"/>
    <property type="match status" value="1"/>
</dbReference>
<comment type="subcellular location">
    <subcellularLocation>
        <location evidence="2">Mitochondrion outer membrane</location>
        <topology evidence="2">Multi-pass membrane protein</topology>
    </subcellularLocation>
</comment>
<evidence type="ECO:0000256" key="1">
    <source>
        <dbReference type="ARBA" id="ARBA00000900"/>
    </source>
</evidence>